<accession>A0A291QKX0</accession>
<reference evidence="7 8" key="1">
    <citation type="submission" date="2017-08" db="EMBL/GenBank/DDBJ databases">
        <title>Complete Genome Sequence of Streptomyces formicae KY5, the formicamycin producer.</title>
        <authorList>
            <person name="Holmes N.A."/>
            <person name="Devine R."/>
            <person name="Qin Z."/>
            <person name="Seipke R.F."/>
            <person name="Wilkinson B."/>
            <person name="Hutchings M.I."/>
        </authorList>
    </citation>
    <scope>NUCLEOTIDE SEQUENCE [LARGE SCALE GENOMIC DNA]</scope>
    <source>
        <strain evidence="7 8">KY5</strain>
    </source>
</reference>
<dbReference type="PRINTS" id="PR00359">
    <property type="entry name" value="BP450"/>
</dbReference>
<keyword evidence="4" id="KW-0560">Oxidoreductase</keyword>
<keyword evidence="5" id="KW-0408">Iron</keyword>
<dbReference type="InterPro" id="IPR001128">
    <property type="entry name" value="Cyt_P450"/>
</dbReference>
<dbReference type="InterPro" id="IPR002397">
    <property type="entry name" value="Cyt_P450_B"/>
</dbReference>
<dbReference type="GO" id="GO:0016705">
    <property type="term" value="F:oxidoreductase activity, acting on paired donors, with incorporation or reduction of molecular oxygen"/>
    <property type="evidence" value="ECO:0007669"/>
    <property type="project" value="InterPro"/>
</dbReference>
<organism evidence="7 8">
    <name type="scientific">Streptomyces formicae</name>
    <dbReference type="NCBI Taxonomy" id="1616117"/>
    <lineage>
        <taxon>Bacteria</taxon>
        <taxon>Bacillati</taxon>
        <taxon>Actinomycetota</taxon>
        <taxon>Actinomycetes</taxon>
        <taxon>Kitasatosporales</taxon>
        <taxon>Streptomycetaceae</taxon>
        <taxon>Streptomyces</taxon>
    </lineage>
</organism>
<proteinExistence type="inferred from homology"/>
<keyword evidence="6" id="KW-0503">Monooxygenase</keyword>
<keyword evidence="8" id="KW-1185">Reference proteome</keyword>
<evidence type="ECO:0000256" key="1">
    <source>
        <dbReference type="ARBA" id="ARBA00010617"/>
    </source>
</evidence>
<evidence type="ECO:0000256" key="4">
    <source>
        <dbReference type="ARBA" id="ARBA00023002"/>
    </source>
</evidence>
<evidence type="ECO:0000256" key="2">
    <source>
        <dbReference type="ARBA" id="ARBA00022617"/>
    </source>
</evidence>
<dbReference type="RefSeq" id="WP_098246418.1">
    <property type="nucleotide sequence ID" value="NZ_CP022685.1"/>
</dbReference>
<keyword evidence="2" id="KW-0349">Heme</keyword>
<evidence type="ECO:0000313" key="8">
    <source>
        <dbReference type="Proteomes" id="UP000221011"/>
    </source>
</evidence>
<evidence type="ECO:0000256" key="5">
    <source>
        <dbReference type="ARBA" id="ARBA00023004"/>
    </source>
</evidence>
<dbReference type="EMBL" id="CP022685">
    <property type="protein sequence ID" value="ATL32470.1"/>
    <property type="molecule type" value="Genomic_DNA"/>
</dbReference>
<dbReference type="Pfam" id="PF00067">
    <property type="entry name" value="p450"/>
    <property type="match status" value="1"/>
</dbReference>
<dbReference type="AlphaFoldDB" id="A0A291QKX0"/>
<evidence type="ECO:0000313" key="7">
    <source>
        <dbReference type="EMBL" id="ATL32470.1"/>
    </source>
</evidence>
<dbReference type="FunFam" id="1.10.630.10:FF:000018">
    <property type="entry name" value="Cytochrome P450 monooxygenase"/>
    <property type="match status" value="1"/>
</dbReference>
<dbReference type="PANTHER" id="PTHR46696:SF6">
    <property type="entry name" value="P450, PUTATIVE (EUROFUNG)-RELATED"/>
    <property type="match status" value="1"/>
</dbReference>
<dbReference type="Gene3D" id="1.10.630.10">
    <property type="entry name" value="Cytochrome P450"/>
    <property type="match status" value="1"/>
</dbReference>
<evidence type="ECO:0000256" key="6">
    <source>
        <dbReference type="ARBA" id="ARBA00023033"/>
    </source>
</evidence>
<gene>
    <name evidence="7" type="ORF">KY5_7452</name>
</gene>
<dbReference type="Proteomes" id="UP000221011">
    <property type="component" value="Chromosome"/>
</dbReference>
<protein>
    <submittedName>
        <fullName evidence="7">Putative cytochrome P450 hydroxylase</fullName>
    </submittedName>
</protein>
<dbReference type="KEGG" id="sfk:KY5_7452"/>
<dbReference type="CDD" id="cd11030">
    <property type="entry name" value="CYP105-like"/>
    <property type="match status" value="1"/>
</dbReference>
<dbReference type="PANTHER" id="PTHR46696">
    <property type="entry name" value="P450, PUTATIVE (EUROFUNG)-RELATED"/>
    <property type="match status" value="1"/>
</dbReference>
<dbReference type="InterPro" id="IPR036396">
    <property type="entry name" value="Cyt_P450_sf"/>
</dbReference>
<dbReference type="GO" id="GO:0005506">
    <property type="term" value="F:iron ion binding"/>
    <property type="evidence" value="ECO:0007669"/>
    <property type="project" value="InterPro"/>
</dbReference>
<comment type="similarity">
    <text evidence="1">Belongs to the cytochrome P450 family.</text>
</comment>
<sequence length="392" mass="43074">MPKPSHVPLHEQRDGIDPVPELALMSRDTPLVEFDVPGTSERTWLAVGNEVVRAVLGDADRFSSLPPADTDADSRRLVQPGNLLQYDPPDHTRLRKMQTPEFTGRRMRRLEPMIEEIVADHLDALERAGQPADLIRHFAAPIPSLVGCLLFDIPRDDHAELARNLDISRTDVHSRERRMAAGKAYMAYMAKFIKRKRRAPGDDLISALIKEYGTELSDDELAGTVATLLAPSVLNVGGTLGLSILALLRHPDQLARFRESPELTESAVEELTRYTSVTAASPRTALEDVTLAGQEIKAGDVVICSLFAANRARCPGAPTDDLDITRADTSHVAYGHGIHHCLGAPLARMTLRIALPALLRRFPGLRLAVAPEELRYKAPTGIYGVETLPVAW</sequence>
<keyword evidence="3" id="KW-0479">Metal-binding</keyword>
<dbReference type="GO" id="GO:0004497">
    <property type="term" value="F:monooxygenase activity"/>
    <property type="evidence" value="ECO:0007669"/>
    <property type="project" value="UniProtKB-KW"/>
</dbReference>
<dbReference type="SUPFAM" id="SSF48264">
    <property type="entry name" value="Cytochrome P450"/>
    <property type="match status" value="1"/>
</dbReference>
<dbReference type="GO" id="GO:0020037">
    <property type="term" value="F:heme binding"/>
    <property type="evidence" value="ECO:0007669"/>
    <property type="project" value="InterPro"/>
</dbReference>
<name>A0A291QKX0_9ACTN</name>
<evidence type="ECO:0000256" key="3">
    <source>
        <dbReference type="ARBA" id="ARBA00022723"/>
    </source>
</evidence>